<evidence type="ECO:0000313" key="1">
    <source>
        <dbReference type="EMBL" id="JAE18976.1"/>
    </source>
</evidence>
<dbReference type="AlphaFoldDB" id="A0A0A9G8U5"/>
<name>A0A0A9G8U5_ARUDO</name>
<reference evidence="1" key="2">
    <citation type="journal article" date="2015" name="Data Brief">
        <title>Shoot transcriptome of the giant reed, Arundo donax.</title>
        <authorList>
            <person name="Barrero R.A."/>
            <person name="Guerrero F.D."/>
            <person name="Moolhuijzen P."/>
            <person name="Goolsby J.A."/>
            <person name="Tidwell J."/>
            <person name="Bellgard S.E."/>
            <person name="Bellgard M.I."/>
        </authorList>
    </citation>
    <scope>NUCLEOTIDE SEQUENCE</scope>
    <source>
        <tissue evidence="1">Shoot tissue taken approximately 20 cm above the soil surface</tissue>
    </source>
</reference>
<proteinExistence type="predicted"/>
<protein>
    <submittedName>
        <fullName evidence="1">Uncharacterized protein</fullName>
    </submittedName>
</protein>
<reference evidence="1" key="1">
    <citation type="submission" date="2014-09" db="EMBL/GenBank/DDBJ databases">
        <authorList>
            <person name="Magalhaes I.L.F."/>
            <person name="Oliveira U."/>
            <person name="Santos F.R."/>
            <person name="Vidigal T.H.D.A."/>
            <person name="Brescovit A.D."/>
            <person name="Santos A.J."/>
        </authorList>
    </citation>
    <scope>NUCLEOTIDE SEQUENCE</scope>
    <source>
        <tissue evidence="1">Shoot tissue taken approximately 20 cm above the soil surface</tissue>
    </source>
</reference>
<dbReference type="EMBL" id="GBRH01178920">
    <property type="protein sequence ID" value="JAE18976.1"/>
    <property type="molecule type" value="Transcribed_RNA"/>
</dbReference>
<organism evidence="1">
    <name type="scientific">Arundo donax</name>
    <name type="common">Giant reed</name>
    <name type="synonym">Donax arundinaceus</name>
    <dbReference type="NCBI Taxonomy" id="35708"/>
    <lineage>
        <taxon>Eukaryota</taxon>
        <taxon>Viridiplantae</taxon>
        <taxon>Streptophyta</taxon>
        <taxon>Embryophyta</taxon>
        <taxon>Tracheophyta</taxon>
        <taxon>Spermatophyta</taxon>
        <taxon>Magnoliopsida</taxon>
        <taxon>Liliopsida</taxon>
        <taxon>Poales</taxon>
        <taxon>Poaceae</taxon>
        <taxon>PACMAD clade</taxon>
        <taxon>Arundinoideae</taxon>
        <taxon>Arundineae</taxon>
        <taxon>Arundo</taxon>
    </lineage>
</organism>
<accession>A0A0A9G8U5</accession>
<sequence length="48" mass="5580">MAFFLSNVVTVPCIYVVGKEINNHRWNLLEDEFIDMVNFLVAYLAEDS</sequence>